<protein>
    <submittedName>
        <fullName evidence="1">Uncharacterized protein</fullName>
    </submittedName>
</protein>
<accession>A0A645F6K1</accession>
<evidence type="ECO:0000313" key="1">
    <source>
        <dbReference type="EMBL" id="MPN08103.1"/>
    </source>
</evidence>
<reference evidence="1" key="1">
    <citation type="submission" date="2019-08" db="EMBL/GenBank/DDBJ databases">
        <authorList>
            <person name="Kucharzyk K."/>
            <person name="Murdoch R.W."/>
            <person name="Higgins S."/>
            <person name="Loffler F."/>
        </authorList>
    </citation>
    <scope>NUCLEOTIDE SEQUENCE</scope>
</reference>
<gene>
    <name evidence="1" type="ORF">SDC9_155381</name>
</gene>
<name>A0A645F6K1_9ZZZZ</name>
<dbReference type="AlphaFoldDB" id="A0A645F6K1"/>
<dbReference type="EMBL" id="VSSQ01054122">
    <property type="protein sequence ID" value="MPN08103.1"/>
    <property type="molecule type" value="Genomic_DNA"/>
</dbReference>
<sequence length="147" mass="15169">MRLSGSMPPASAACIMESRASIIESIPRGSPGALFEAITTAGQPWSATTSIILGSAVKPETSFMTWAPLLRTSSAISGNIVSTEITASTLPFSASITGSKRSSSSFLLMGSAKRHVDRAPTSRKVAPSSTIFWATSSADSGLTTEPS</sequence>
<proteinExistence type="predicted"/>
<organism evidence="1">
    <name type="scientific">bioreactor metagenome</name>
    <dbReference type="NCBI Taxonomy" id="1076179"/>
    <lineage>
        <taxon>unclassified sequences</taxon>
        <taxon>metagenomes</taxon>
        <taxon>ecological metagenomes</taxon>
    </lineage>
</organism>
<comment type="caution">
    <text evidence="1">The sequence shown here is derived from an EMBL/GenBank/DDBJ whole genome shotgun (WGS) entry which is preliminary data.</text>
</comment>